<dbReference type="GO" id="GO:0005179">
    <property type="term" value="F:hormone activity"/>
    <property type="evidence" value="ECO:0007669"/>
    <property type="project" value="UniProtKB-KW"/>
</dbReference>
<evidence type="ECO:0000256" key="3">
    <source>
        <dbReference type="ARBA" id="ARBA00022525"/>
    </source>
</evidence>
<evidence type="ECO:0000256" key="5">
    <source>
        <dbReference type="ARBA" id="ARBA00022729"/>
    </source>
</evidence>
<organism evidence="8">
    <name type="scientific">Cucumis melo</name>
    <name type="common">Muskmelon</name>
    <dbReference type="NCBI Taxonomy" id="3656"/>
    <lineage>
        <taxon>Eukaryota</taxon>
        <taxon>Viridiplantae</taxon>
        <taxon>Streptophyta</taxon>
        <taxon>Embryophyta</taxon>
        <taxon>Tracheophyta</taxon>
        <taxon>Spermatophyta</taxon>
        <taxon>Magnoliopsida</taxon>
        <taxon>eudicotyledons</taxon>
        <taxon>Gunneridae</taxon>
        <taxon>Pentapetalae</taxon>
        <taxon>rosids</taxon>
        <taxon>fabids</taxon>
        <taxon>Cucurbitales</taxon>
        <taxon>Cucurbitaceae</taxon>
        <taxon>Benincaseae</taxon>
        <taxon>Cucumis</taxon>
    </lineage>
</organism>
<evidence type="ECO:0000256" key="6">
    <source>
        <dbReference type="ARBA" id="ARBA00023157"/>
    </source>
</evidence>
<evidence type="ECO:0000256" key="4">
    <source>
        <dbReference type="ARBA" id="ARBA00022702"/>
    </source>
</evidence>
<dbReference type="GO" id="GO:0040008">
    <property type="term" value="P:regulation of growth"/>
    <property type="evidence" value="ECO:0007669"/>
    <property type="project" value="UniProtKB-ARBA"/>
</dbReference>
<protein>
    <submittedName>
        <fullName evidence="8">Uncharacterized protein</fullName>
    </submittedName>
</protein>
<feature type="signal peptide" evidence="7">
    <location>
        <begin position="1"/>
        <end position="17"/>
    </location>
</feature>
<comment type="subcellular location">
    <subcellularLocation>
        <location evidence="1">Secreted</location>
    </subcellularLocation>
</comment>
<reference evidence="8" key="1">
    <citation type="submission" date="2023-03" db="UniProtKB">
        <authorList>
            <consortium name="EnsemblPlants"/>
        </authorList>
    </citation>
    <scope>IDENTIFICATION</scope>
</reference>
<accession>A0A1S4DY33</accession>
<keyword evidence="5 7" id="KW-0732">Signal</keyword>
<keyword evidence="3" id="KW-0964">Secreted</keyword>
<evidence type="ECO:0000256" key="2">
    <source>
        <dbReference type="ARBA" id="ARBA00009178"/>
    </source>
</evidence>
<feature type="chain" id="PRO_5044565915" evidence="7">
    <location>
        <begin position="18"/>
        <end position="67"/>
    </location>
</feature>
<dbReference type="Gramene" id="MELO3C029453.2.1">
    <property type="protein sequence ID" value="MELO3C029453.2.1"/>
    <property type="gene ID" value="MELO3C029453.2"/>
</dbReference>
<keyword evidence="6" id="KW-1015">Disulfide bond</keyword>
<dbReference type="GO" id="GO:0005576">
    <property type="term" value="C:extracellular region"/>
    <property type="evidence" value="ECO:0007669"/>
    <property type="project" value="UniProtKB-SubCell"/>
</dbReference>
<comment type="similarity">
    <text evidence="2">Belongs to the plant rapid alkalinization factor (RALF) family.</text>
</comment>
<evidence type="ECO:0000256" key="7">
    <source>
        <dbReference type="SAM" id="SignalP"/>
    </source>
</evidence>
<proteinExistence type="inferred from homology"/>
<sequence length="67" mass="7570">MKSWLICFALLSMLVMGHEVAAKTKFLKFLDPCLQPSPPRSCYKHERVDSPIAYDRGCSPILRCRGG</sequence>
<dbReference type="InterPro" id="IPR008801">
    <property type="entry name" value="RALF"/>
</dbReference>
<evidence type="ECO:0000313" key="8">
    <source>
        <dbReference type="EnsemblPlants" id="MELO3C029453.2.1"/>
    </source>
</evidence>
<evidence type="ECO:0000256" key="1">
    <source>
        <dbReference type="ARBA" id="ARBA00004613"/>
    </source>
</evidence>
<dbReference type="EnsemblPlants" id="MELO3C029453.2.1">
    <property type="protein sequence ID" value="MELO3C029453.2.1"/>
    <property type="gene ID" value="MELO3C029453.2"/>
</dbReference>
<keyword evidence="4" id="KW-0372">Hormone</keyword>
<dbReference type="AlphaFoldDB" id="A0A1S4DY33"/>
<gene>
    <name evidence="8" type="primary">107991083</name>
</gene>
<name>A0A1S4DY33_CUCME</name>
<dbReference type="Pfam" id="PF05498">
    <property type="entry name" value="RALF"/>
    <property type="match status" value="1"/>
</dbReference>